<dbReference type="PANTHER" id="PTHR42695">
    <property type="entry name" value="GLUTAMINE AMIDOTRANSFERASE YLR126C-RELATED"/>
    <property type="match status" value="1"/>
</dbReference>
<dbReference type="GO" id="GO:0016740">
    <property type="term" value="F:transferase activity"/>
    <property type="evidence" value="ECO:0007669"/>
    <property type="project" value="UniProtKB-KW"/>
</dbReference>
<feature type="domain" description="Glutamine amidotransferase" evidence="1">
    <location>
        <begin position="51"/>
        <end position="186"/>
    </location>
</feature>
<dbReference type="Pfam" id="PF00117">
    <property type="entry name" value="GATase"/>
    <property type="match status" value="1"/>
</dbReference>
<dbReference type="GO" id="GO:0005829">
    <property type="term" value="C:cytosol"/>
    <property type="evidence" value="ECO:0007669"/>
    <property type="project" value="TreeGrafter"/>
</dbReference>
<dbReference type="AlphaFoldDB" id="A0A430KMY5"/>
<dbReference type="PANTHER" id="PTHR42695:SF5">
    <property type="entry name" value="GLUTAMINE AMIDOTRANSFERASE YLR126C-RELATED"/>
    <property type="match status" value="1"/>
</dbReference>
<organism evidence="2 3">
    <name type="scientific">Amphritea opalescens</name>
    <dbReference type="NCBI Taxonomy" id="2490544"/>
    <lineage>
        <taxon>Bacteria</taxon>
        <taxon>Pseudomonadati</taxon>
        <taxon>Pseudomonadota</taxon>
        <taxon>Gammaproteobacteria</taxon>
        <taxon>Oceanospirillales</taxon>
        <taxon>Oceanospirillaceae</taxon>
        <taxon>Amphritea</taxon>
    </lineage>
</organism>
<dbReference type="Gene3D" id="3.40.50.880">
    <property type="match status" value="1"/>
</dbReference>
<dbReference type="InterPro" id="IPR044992">
    <property type="entry name" value="ChyE-like"/>
</dbReference>
<evidence type="ECO:0000313" key="2">
    <source>
        <dbReference type="EMBL" id="RTE64794.1"/>
    </source>
</evidence>
<keyword evidence="2" id="KW-0808">Transferase</keyword>
<reference evidence="2 3" key="1">
    <citation type="submission" date="2018-11" db="EMBL/GenBank/DDBJ databases">
        <title>The draft genome sequence of Amphritea opalescens ANRC-JH13T.</title>
        <authorList>
            <person name="Fang Z."/>
            <person name="Zhang Y."/>
            <person name="Han X."/>
        </authorList>
    </citation>
    <scope>NUCLEOTIDE SEQUENCE [LARGE SCALE GENOMIC DNA]</scope>
    <source>
        <strain evidence="2 3">ANRC-JH13</strain>
    </source>
</reference>
<dbReference type="SUPFAM" id="SSF52317">
    <property type="entry name" value="Class I glutamine amidotransferase-like"/>
    <property type="match status" value="1"/>
</dbReference>
<dbReference type="RefSeq" id="WP_126159586.1">
    <property type="nucleotide sequence ID" value="NZ_RQXW01000017.1"/>
</dbReference>
<keyword evidence="3" id="KW-1185">Reference proteome</keyword>
<keyword evidence="2" id="KW-0315">Glutamine amidotransferase</keyword>
<dbReference type="Proteomes" id="UP000283087">
    <property type="component" value="Unassembled WGS sequence"/>
</dbReference>
<gene>
    <name evidence="2" type="ORF">EH243_15555</name>
</gene>
<evidence type="ECO:0000313" key="3">
    <source>
        <dbReference type="Proteomes" id="UP000283087"/>
    </source>
</evidence>
<comment type="caution">
    <text evidence="2">The sequence shown here is derived from an EMBL/GenBank/DDBJ whole genome shotgun (WGS) entry which is preliminary data.</text>
</comment>
<dbReference type="CDD" id="cd01741">
    <property type="entry name" value="GATase1_1"/>
    <property type="match status" value="1"/>
</dbReference>
<evidence type="ECO:0000259" key="1">
    <source>
        <dbReference type="Pfam" id="PF00117"/>
    </source>
</evidence>
<protein>
    <submittedName>
        <fullName evidence="2">Type 1 glutamine amidotransferase</fullName>
    </submittedName>
</protein>
<dbReference type="EMBL" id="RQXW01000017">
    <property type="protein sequence ID" value="RTE64794.1"/>
    <property type="molecule type" value="Genomic_DNA"/>
</dbReference>
<proteinExistence type="predicted"/>
<name>A0A430KMY5_9GAMM</name>
<dbReference type="PROSITE" id="PS51273">
    <property type="entry name" value="GATASE_TYPE_1"/>
    <property type="match status" value="1"/>
</dbReference>
<sequence length="232" mass="25127">MKKIGILATGSNEGALLAEYGSFAQMTETMLDGHEFSFVCWNVWLGEFPEAADQCDGWIITGSPASVYDELAWIAPLEQLIRDIDQRRQPLVGICFGHQIIAQALGGRVAKAKGWGLGLDCYTPAPSVGAVLGHDGVRLHVIHQDQVVKVPEGAEVLAGSEFCPNAVLRYGQHIFTLQAHPEFKLDYMRALLMAITPEHITEGEAEQAMSALSNQQADPEAVVSEIVSLLSA</sequence>
<accession>A0A430KMY5</accession>
<dbReference type="InterPro" id="IPR017926">
    <property type="entry name" value="GATASE"/>
</dbReference>
<dbReference type="OrthoDB" id="9813383at2"/>
<dbReference type="InterPro" id="IPR029062">
    <property type="entry name" value="Class_I_gatase-like"/>
</dbReference>